<proteinExistence type="predicted"/>
<reference evidence="2" key="1">
    <citation type="journal article" date="2022" name="Nat. Commun.">
        <title>Chromosome evolution and the genetic basis of agronomically important traits in greater yam.</title>
        <authorList>
            <person name="Bredeson J.V."/>
            <person name="Lyons J.B."/>
            <person name="Oniyinde I.O."/>
            <person name="Okereke N.R."/>
            <person name="Kolade O."/>
            <person name="Nnabue I."/>
            <person name="Nwadili C.O."/>
            <person name="Hribova E."/>
            <person name="Parker M."/>
            <person name="Nwogha J."/>
            <person name="Shu S."/>
            <person name="Carlson J."/>
            <person name="Kariba R."/>
            <person name="Muthemba S."/>
            <person name="Knop K."/>
            <person name="Barton G.J."/>
            <person name="Sherwood A.V."/>
            <person name="Lopez-Montes A."/>
            <person name="Asiedu R."/>
            <person name="Jamnadass R."/>
            <person name="Muchugi A."/>
            <person name="Goodstein D."/>
            <person name="Egesi C.N."/>
            <person name="Featherston J."/>
            <person name="Asfaw A."/>
            <person name="Simpson G.G."/>
            <person name="Dolezel J."/>
            <person name="Hendre P.S."/>
            <person name="Van Deynze A."/>
            <person name="Kumar P.L."/>
            <person name="Obidiegwu J.E."/>
            <person name="Bhattacharjee R."/>
            <person name="Rokhsar D.S."/>
        </authorList>
    </citation>
    <scope>NUCLEOTIDE SEQUENCE [LARGE SCALE GENOMIC DNA]</scope>
    <source>
        <strain evidence="2">cv. TDa95/00328</strain>
    </source>
</reference>
<accession>A0ACB7VP59</accession>
<dbReference type="EMBL" id="CM037018">
    <property type="protein sequence ID" value="KAH7675849.1"/>
    <property type="molecule type" value="Genomic_DNA"/>
</dbReference>
<organism evidence="1 2">
    <name type="scientific">Dioscorea alata</name>
    <name type="common">Purple yam</name>
    <dbReference type="NCBI Taxonomy" id="55571"/>
    <lineage>
        <taxon>Eukaryota</taxon>
        <taxon>Viridiplantae</taxon>
        <taxon>Streptophyta</taxon>
        <taxon>Embryophyta</taxon>
        <taxon>Tracheophyta</taxon>
        <taxon>Spermatophyta</taxon>
        <taxon>Magnoliopsida</taxon>
        <taxon>Liliopsida</taxon>
        <taxon>Dioscoreales</taxon>
        <taxon>Dioscoreaceae</taxon>
        <taxon>Dioscorea</taxon>
    </lineage>
</organism>
<name>A0ACB7VP59_DIOAL</name>
<evidence type="ECO:0000313" key="1">
    <source>
        <dbReference type="EMBL" id="KAH7675849.1"/>
    </source>
</evidence>
<protein>
    <submittedName>
        <fullName evidence="1">GH3 family protein</fullName>
    </submittedName>
</protein>
<gene>
    <name evidence="1" type="ORF">IHE45_08G163100</name>
</gene>
<sequence length="612" mass="69218">MTIQSGVAGLNEEQQDIICWFDGVAESAASAQTETLRRIIEMNHGTEYLSKWLGSDTEIQQAEGEELERLYTRRVPLANHADLEPYIQRIADGDDSPLLTQEPITTLSLSSGTTDGRPKYVPFTRYSSQSTLQIFKLAAAHRSSLLWGLVGDRVFPLRAGGRILELIYSSKQFKTKGGVTAGTATTHYYASEEFRAKQKCTESFACSPLEVILEGDYKQSTYCHLLLGLYFCDQVDFVTSTFAYSMVHVFTAFEGLWEEICHDIRHGSLSNSRVTSPRIRRAVLEHLSPNPSLALKIESKCRELQGLDWCCTIPELWPNAKYIYSIMTGSMQPYLKKLRHYAGELPLVCADYGSTESWIGVNLDPYAPPQSVTFTVIPTLAYFEFIPLVNSQHKRPTDDVIDLDYQEGEPLPLSQVKLGQQYELVLTTYTGLYRYRLGDVVEVASFYKGAPQLTFVCRRKLILTINIDKNTEKDLQLAVERSSQLLAQCQAELVDFTSHADTSKHPGHYVIYWEIKAKDGDEIRDRVLQECCREMDASFADYGYVVSRRTHSIGPLELRLVKDGTFGNILEHYISNGATMSQFKTPRCTNNPVLLRILDHNTVKHFWSTAYG</sequence>
<evidence type="ECO:0000313" key="2">
    <source>
        <dbReference type="Proteomes" id="UP000827976"/>
    </source>
</evidence>
<dbReference type="Proteomes" id="UP000827976">
    <property type="component" value="Chromosome 8"/>
</dbReference>
<comment type="caution">
    <text evidence="1">The sequence shown here is derived from an EMBL/GenBank/DDBJ whole genome shotgun (WGS) entry which is preliminary data.</text>
</comment>
<keyword evidence="2" id="KW-1185">Reference proteome</keyword>